<accession>A0A455SXE8</accession>
<dbReference type="PIRSF" id="PIRSF029755">
    <property type="entry name" value="UCP029755"/>
    <property type="match status" value="1"/>
</dbReference>
<dbReference type="Gene3D" id="3.40.1640.10">
    <property type="entry name" value="PSTPO5379-like"/>
    <property type="match status" value="1"/>
</dbReference>
<name>A0A455SXE8_9CHLR</name>
<dbReference type="PANTHER" id="PTHR32022">
    <property type="entry name" value="D-GLUTAMATE CYCLASE, MITOCHONDRIAL"/>
    <property type="match status" value="1"/>
</dbReference>
<comment type="similarity">
    <text evidence="1">Belongs to the D-glutamate cyclase family.</text>
</comment>
<dbReference type="NCBIfam" id="NF003969">
    <property type="entry name" value="PRK05463.1"/>
    <property type="match status" value="1"/>
</dbReference>
<dbReference type="FunFam" id="3.30.2040.10:FF:000001">
    <property type="entry name" value="D-glutamate cyclase, mitochondrial"/>
    <property type="match status" value="1"/>
</dbReference>
<dbReference type="InterPro" id="IPR009906">
    <property type="entry name" value="D-Glu_cyclase"/>
</dbReference>
<dbReference type="SUPFAM" id="SSF160920">
    <property type="entry name" value="PSTPO5379-like"/>
    <property type="match status" value="1"/>
</dbReference>
<evidence type="ECO:0000256" key="2">
    <source>
        <dbReference type="ARBA" id="ARBA00023239"/>
    </source>
</evidence>
<organism evidence="3">
    <name type="scientific">Thermogemmatispora argillosa</name>
    <dbReference type="NCBI Taxonomy" id="2045280"/>
    <lineage>
        <taxon>Bacteria</taxon>
        <taxon>Bacillati</taxon>
        <taxon>Chloroflexota</taxon>
        <taxon>Ktedonobacteria</taxon>
        <taxon>Thermogemmatisporales</taxon>
        <taxon>Thermogemmatisporaceae</taxon>
        <taxon>Thermogemmatispora</taxon>
    </lineage>
</organism>
<reference evidence="3" key="1">
    <citation type="submission" date="2018-12" db="EMBL/GenBank/DDBJ databases">
        <title>Novel natural products biosynthetic potential of the class Ktedonobacteria.</title>
        <authorList>
            <person name="Zheng Y."/>
            <person name="Saitou A."/>
            <person name="Wang C.M."/>
            <person name="Toyoda A."/>
            <person name="Minakuchi Y."/>
            <person name="Sekiguchi Y."/>
            <person name="Ueda K."/>
            <person name="Takano H."/>
            <person name="Sakai Y."/>
            <person name="Yokota A."/>
            <person name="Yabe S."/>
        </authorList>
    </citation>
    <scope>NUCLEOTIDE SEQUENCE</scope>
    <source>
        <strain evidence="3">A3-2</strain>
    </source>
</reference>
<dbReference type="Gene3D" id="3.30.2040.10">
    <property type="entry name" value="PSTPO5379-like domain"/>
    <property type="match status" value="1"/>
</dbReference>
<dbReference type="Pfam" id="PF07286">
    <property type="entry name" value="D-Glu_cyclase"/>
    <property type="match status" value="1"/>
</dbReference>
<dbReference type="HAMAP" id="MF_01830">
    <property type="entry name" value="Hydro_lyase"/>
    <property type="match status" value="1"/>
</dbReference>
<dbReference type="PANTHER" id="PTHR32022:SF10">
    <property type="entry name" value="D-GLUTAMATE CYCLASE, MITOCHONDRIAL"/>
    <property type="match status" value="1"/>
</dbReference>
<keyword evidence="2" id="KW-0456">Lyase</keyword>
<dbReference type="GO" id="GO:0016829">
    <property type="term" value="F:lyase activity"/>
    <property type="evidence" value="ECO:0007669"/>
    <property type="project" value="UniProtKB-KW"/>
</dbReference>
<dbReference type="InterPro" id="IPR016938">
    <property type="entry name" value="UPF0317"/>
</dbReference>
<evidence type="ECO:0000256" key="1">
    <source>
        <dbReference type="ARBA" id="ARBA00007896"/>
    </source>
</evidence>
<protein>
    <submittedName>
        <fullName evidence="3">UPF0317 protein</fullName>
    </submittedName>
</protein>
<evidence type="ECO:0000313" key="3">
    <source>
        <dbReference type="EMBL" id="BBH92350.1"/>
    </source>
</evidence>
<gene>
    <name evidence="3" type="ORF">KTA_05490</name>
</gene>
<dbReference type="AlphaFoldDB" id="A0A455SXE8"/>
<dbReference type="InterPro" id="IPR038021">
    <property type="entry name" value="Putative_hydro-lyase"/>
</dbReference>
<sequence length="271" mass="30217">MQREELARLSAAEARQLIRTGRWRRPTTGLALGHVQANLVILPADWAEEFAEFCRLNPQALPLLEMTAPGDPEPRRLAPGADLRTDLPRYRVYRAGRLVEEREDLLPLWRPDLVAFLLGCSFSAERALLEAGVRLRHLEEGRNVAMYRTSVPCRPTARLHGPLVVSMRPLKRDEVERATEVTARYPLAHGAPVHSGEPATLGIADLARPDWGDPISLTSDEVPVFWACGVTPQAVIMESQPPLAITHAPGYMFITDWRDQDIDQRTGACAL</sequence>
<dbReference type="EMBL" id="AP019377">
    <property type="protein sequence ID" value="BBH92350.1"/>
    <property type="molecule type" value="Genomic_DNA"/>
</dbReference>
<proteinExistence type="inferred from homology"/>